<dbReference type="AlphaFoldDB" id="A0A9X3D9A8"/>
<dbReference type="InterPro" id="IPR049052">
    <property type="entry name" value="nSTAND1"/>
</dbReference>
<organism evidence="2 3">
    <name type="scientific">Gordonia aquimaris</name>
    <dbReference type="NCBI Taxonomy" id="2984863"/>
    <lineage>
        <taxon>Bacteria</taxon>
        <taxon>Bacillati</taxon>
        <taxon>Actinomycetota</taxon>
        <taxon>Actinomycetes</taxon>
        <taxon>Mycobacteriales</taxon>
        <taxon>Gordoniaceae</taxon>
        <taxon>Gordonia</taxon>
    </lineage>
</organism>
<protein>
    <recommendedName>
        <fullName evidence="1">Novel STAND NTPase 1 domain-containing protein</fullName>
    </recommendedName>
</protein>
<gene>
    <name evidence="2" type="ORF">OSB52_24055</name>
</gene>
<evidence type="ECO:0000259" key="1">
    <source>
        <dbReference type="Pfam" id="PF20703"/>
    </source>
</evidence>
<proteinExistence type="predicted"/>
<accession>A0A9X3D9A8</accession>
<keyword evidence="3" id="KW-1185">Reference proteome</keyword>
<sequence>MNAPTDADPRAELARRLDVLYSDAGSPPLKAVSARARAVFGDQLAKTLGTCAAGAIVDTSSAGELLVLLDSSGARKSPLLQAGFAARIRDDVDVLLVTPTAVPAGHLDAWIRDRAVESKPYVLAVDQLEEIFVAPFDDAAAGAYLTKLDELCAPGSSGPGECGPISATRAACVLDQAARLIATLSRSPPKR</sequence>
<dbReference type="EMBL" id="JAPKFM010000044">
    <property type="protein sequence ID" value="MCX2967146.1"/>
    <property type="molecule type" value="Genomic_DNA"/>
</dbReference>
<dbReference type="RefSeq" id="WP_266063839.1">
    <property type="nucleotide sequence ID" value="NZ_JAPKFM010000044.1"/>
</dbReference>
<name>A0A9X3D9A8_9ACTN</name>
<reference evidence="2" key="1">
    <citation type="submission" date="2022-10" db="EMBL/GenBank/DDBJ databases">
        <title>WGS of marine actinomycetes from Thailand.</title>
        <authorList>
            <person name="Thawai C."/>
        </authorList>
    </citation>
    <scope>NUCLEOTIDE SEQUENCE</scope>
    <source>
        <strain evidence="2">SW21</strain>
    </source>
</reference>
<evidence type="ECO:0000313" key="2">
    <source>
        <dbReference type="EMBL" id="MCX2967146.1"/>
    </source>
</evidence>
<dbReference type="Pfam" id="PF20703">
    <property type="entry name" value="nSTAND1"/>
    <property type="match status" value="1"/>
</dbReference>
<dbReference type="Proteomes" id="UP001143347">
    <property type="component" value="Unassembled WGS sequence"/>
</dbReference>
<feature type="domain" description="Novel STAND NTPase 1" evidence="1">
    <location>
        <begin position="56"/>
        <end position="153"/>
    </location>
</feature>
<evidence type="ECO:0000313" key="3">
    <source>
        <dbReference type="Proteomes" id="UP001143347"/>
    </source>
</evidence>
<comment type="caution">
    <text evidence="2">The sequence shown here is derived from an EMBL/GenBank/DDBJ whole genome shotgun (WGS) entry which is preliminary data.</text>
</comment>